<proteinExistence type="predicted"/>
<name>A0AAW8EB48_VARPD</name>
<dbReference type="RefSeq" id="WP_012745170.1">
    <property type="nucleotide sequence ID" value="NZ_CAIGKF010000004.1"/>
</dbReference>
<reference evidence="1" key="1">
    <citation type="submission" date="2023-07" db="EMBL/GenBank/DDBJ databases">
        <title>Sorghum-associated microbial communities from plants grown in Nebraska, USA.</title>
        <authorList>
            <person name="Schachtman D."/>
        </authorList>
    </citation>
    <scope>NUCLEOTIDE SEQUENCE</scope>
    <source>
        <strain evidence="1">DS3315</strain>
    </source>
</reference>
<sequence length="95" mass="9725">MTIGSRIEAIKQKDARRPGFPGEHLAVLGTGVLLLLTAGRSHSLARRLLAGAAGGALVGRAASGTGGLARVAQMMHGGRGERSAGRGRVHVHRSI</sequence>
<accession>A0AAW8EB48</accession>
<gene>
    <name evidence="1" type="ORF">J2W39_001704</name>
</gene>
<dbReference type="Proteomes" id="UP001224845">
    <property type="component" value="Unassembled WGS sequence"/>
</dbReference>
<protein>
    <submittedName>
        <fullName evidence="1">Uncharacterized protein</fullName>
    </submittedName>
</protein>
<evidence type="ECO:0000313" key="1">
    <source>
        <dbReference type="EMBL" id="MDP9970471.1"/>
    </source>
</evidence>
<evidence type="ECO:0000313" key="2">
    <source>
        <dbReference type="Proteomes" id="UP001224845"/>
    </source>
</evidence>
<dbReference type="GeneID" id="99711697"/>
<dbReference type="AlphaFoldDB" id="A0AAW8EB48"/>
<dbReference type="EMBL" id="JAUSRV010000004">
    <property type="protein sequence ID" value="MDP9970471.1"/>
    <property type="molecule type" value="Genomic_DNA"/>
</dbReference>
<organism evidence="1 2">
    <name type="scientific">Variovorax paradoxus</name>
    <dbReference type="NCBI Taxonomy" id="34073"/>
    <lineage>
        <taxon>Bacteria</taxon>
        <taxon>Pseudomonadati</taxon>
        <taxon>Pseudomonadota</taxon>
        <taxon>Betaproteobacteria</taxon>
        <taxon>Burkholderiales</taxon>
        <taxon>Comamonadaceae</taxon>
        <taxon>Variovorax</taxon>
    </lineage>
</organism>
<comment type="caution">
    <text evidence="1">The sequence shown here is derived from an EMBL/GenBank/DDBJ whole genome shotgun (WGS) entry which is preliminary data.</text>
</comment>